<proteinExistence type="predicted"/>
<dbReference type="EnsemblMetazoa" id="XM_038207068.1">
    <property type="protein sequence ID" value="XP_038062996.1"/>
    <property type="gene ID" value="LOC119733676"/>
</dbReference>
<accession>A0A914AHI9</accession>
<evidence type="ECO:0000313" key="2">
    <source>
        <dbReference type="EnsemblMetazoa" id="XP_038062996.1"/>
    </source>
</evidence>
<organism evidence="2 3">
    <name type="scientific">Patiria miniata</name>
    <name type="common">Bat star</name>
    <name type="synonym">Asterina miniata</name>
    <dbReference type="NCBI Taxonomy" id="46514"/>
    <lineage>
        <taxon>Eukaryota</taxon>
        <taxon>Metazoa</taxon>
        <taxon>Echinodermata</taxon>
        <taxon>Eleutherozoa</taxon>
        <taxon>Asterozoa</taxon>
        <taxon>Asteroidea</taxon>
        <taxon>Valvatacea</taxon>
        <taxon>Valvatida</taxon>
        <taxon>Asterinidae</taxon>
        <taxon>Patiria</taxon>
    </lineage>
</organism>
<dbReference type="GeneID" id="119733676"/>
<protein>
    <submittedName>
        <fullName evidence="2">Uncharacterized protein</fullName>
    </submittedName>
</protein>
<dbReference type="Proteomes" id="UP000887568">
    <property type="component" value="Unplaced"/>
</dbReference>
<feature type="region of interest" description="Disordered" evidence="1">
    <location>
        <begin position="43"/>
        <end position="64"/>
    </location>
</feature>
<dbReference type="RefSeq" id="XP_038062996.1">
    <property type="nucleotide sequence ID" value="XM_038207068.1"/>
</dbReference>
<evidence type="ECO:0000256" key="1">
    <source>
        <dbReference type="SAM" id="MobiDB-lite"/>
    </source>
</evidence>
<sequence>MDSQSLAHLSSVTKHTMLNHYLLIFYQDATQSCICYSSGSANTETSDLEHSKTPCTGSTSPESYDEEEIIHTGTCTGDEFDAPDNDDDEEEKDNIEQLYLHNLALFYLRLQTKYHVPASTIQIVIDELNSINKIHVHRRQFMKSKLASVGLDSDLISQILSDVESQDLFSVAHQKTTGPLRSDFSRKEFYKSNMSFIEPVAIRLGIDENSKLHHYHYVPIKKSIETLFKDDEVQEQYHNPLTGRENVYSDFTDGTAYKNNELFSRVQGSVKLILYQDSFEIVNPLGSAKKKHKILAVYYSLGNLHPYNRSKIDPIQLVSLCKESDVQYFGQERFFSRLVADLKDIEDTGLHIGFGAKVKGSVVAFLGDNLGSHFLGGFLENFSVELDDKAIACHVELYRESVQQAVSSIPQLLSGSFVSNSCVVCGTQYSRGMHVILEKVDGNLIVGEVEMIIVSSCNTPFIVVKLGKCEYVANIGLHKLLPMDDELVKCVRIDKLLDYNPLHANNIKGGDTIIALKHSVVGGL</sequence>
<reference evidence="2" key="1">
    <citation type="submission" date="2022-11" db="UniProtKB">
        <authorList>
            <consortium name="EnsemblMetazoa"/>
        </authorList>
    </citation>
    <scope>IDENTIFICATION</scope>
</reference>
<dbReference type="OrthoDB" id="9995178at2759"/>
<keyword evidence="3" id="KW-1185">Reference proteome</keyword>
<feature type="compositionally biased region" description="Polar residues" evidence="1">
    <location>
        <begin position="53"/>
        <end position="62"/>
    </location>
</feature>
<evidence type="ECO:0000313" key="3">
    <source>
        <dbReference type="Proteomes" id="UP000887568"/>
    </source>
</evidence>
<name>A0A914AHI9_PATMI</name>
<dbReference type="AlphaFoldDB" id="A0A914AHI9"/>